<evidence type="ECO:0000313" key="1">
    <source>
        <dbReference type="EMBL" id="ERI74095.1"/>
    </source>
</evidence>
<comment type="caution">
    <text evidence="1">The sequence shown here is derived from an EMBL/GenBank/DDBJ whole genome shotgun (WGS) entry which is preliminary data.</text>
</comment>
<sequence>MQSGLEKVPQFRGKFGQGKKAVVFLNRYAASRFSGKIPKMFENKRFKVIKRDKPEGILHYESFNNNVCADLPVLVLQMLFLHCKCLNRIRHTHGSNWQQGIEQIIAIV</sequence>
<accession>A0ABC9TRX7</accession>
<reference evidence="1 2" key="1">
    <citation type="submission" date="2013-07" db="EMBL/GenBank/DDBJ databases">
        <authorList>
            <person name="Weinstock G."/>
            <person name="Sodergren E."/>
            <person name="Wylie T."/>
            <person name="Fulton L."/>
            <person name="Fulton R."/>
            <person name="Fronick C."/>
            <person name="O'Laughlin M."/>
            <person name="Godfrey J."/>
            <person name="Miner T."/>
            <person name="Herter B."/>
            <person name="Appelbaum E."/>
            <person name="Cordes M."/>
            <person name="Lek S."/>
            <person name="Wollam A."/>
            <person name="Pepin K.H."/>
            <person name="Palsikar V.B."/>
            <person name="Mitreva M."/>
            <person name="Wilson R.K."/>
        </authorList>
    </citation>
    <scope>NUCLEOTIDE SEQUENCE [LARGE SCALE GENOMIC DNA]</scope>
    <source>
        <strain evidence="1 2">ATCC 14940</strain>
    </source>
</reference>
<protein>
    <submittedName>
        <fullName evidence="1">Uncharacterized protein</fullName>
    </submittedName>
</protein>
<organism evidence="1 2">
    <name type="scientific">[Clostridium] symbiosum ATCC 14940</name>
    <dbReference type="NCBI Taxonomy" id="411472"/>
    <lineage>
        <taxon>Bacteria</taxon>
        <taxon>Bacillati</taxon>
        <taxon>Bacillota</taxon>
        <taxon>Clostridia</taxon>
        <taxon>Lachnospirales</taxon>
        <taxon>Lachnospiraceae</taxon>
        <taxon>Otoolea</taxon>
    </lineage>
</organism>
<dbReference type="AlphaFoldDB" id="A0ABC9TRX7"/>
<evidence type="ECO:0000313" key="2">
    <source>
        <dbReference type="Proteomes" id="UP000016491"/>
    </source>
</evidence>
<gene>
    <name evidence="1" type="ORF">CLOSYM_04353</name>
</gene>
<proteinExistence type="predicted"/>
<dbReference type="Proteomes" id="UP000016491">
    <property type="component" value="Unassembled WGS sequence"/>
</dbReference>
<dbReference type="EMBL" id="AWSU01000344">
    <property type="protein sequence ID" value="ERI74095.1"/>
    <property type="molecule type" value="Genomic_DNA"/>
</dbReference>
<name>A0ABC9TRX7_CLOSY</name>